<accession>A0A6P1D8D0</accession>
<dbReference type="Proteomes" id="UP000468928">
    <property type="component" value="Unassembled WGS sequence"/>
</dbReference>
<name>A0A6P1D8D0_9NOCA</name>
<dbReference type="RefSeq" id="WP_163829326.1">
    <property type="nucleotide sequence ID" value="NZ_JAAGUX010000032.1"/>
</dbReference>
<keyword evidence="1" id="KW-0812">Transmembrane</keyword>
<dbReference type="EMBL" id="JAAGUX010000032">
    <property type="protein sequence ID" value="NEW57528.1"/>
    <property type="molecule type" value="Genomic_DNA"/>
</dbReference>
<evidence type="ECO:0000313" key="2">
    <source>
        <dbReference type="EMBL" id="NEW45791.1"/>
    </source>
</evidence>
<dbReference type="AlphaFoldDB" id="A0A6P1D8D0"/>
<dbReference type="EMBL" id="JAAGUZ010000037">
    <property type="protein sequence ID" value="NEW45791.1"/>
    <property type="molecule type" value="Genomic_DNA"/>
</dbReference>
<reference evidence="4 5" key="1">
    <citation type="submission" date="2020-01" db="EMBL/GenBank/DDBJ databases">
        <title>Genetics and antimicrobial susceptibilities of Nocardia species isolated from the soil; a comparison with species isolated from humans.</title>
        <authorList>
            <person name="Carrasco G."/>
            <person name="Monzon S."/>
            <person name="Sansegundo M."/>
            <person name="Garcia E."/>
            <person name="Garrido N."/>
            <person name="Medina M.J."/>
            <person name="Villalon P."/>
            <person name="Ramirez-Arocha A.C."/>
            <person name="Jimenez P."/>
            <person name="Cuesta I."/>
            <person name="Valdezate S."/>
        </authorList>
    </citation>
    <scope>NUCLEOTIDE SEQUENCE [LARGE SCALE GENOMIC DNA]</scope>
    <source>
        <strain evidence="2 4">CNM20110639</strain>
        <strain evidence="3 5">CNM20110649</strain>
    </source>
</reference>
<protein>
    <submittedName>
        <fullName evidence="2">Uncharacterized protein</fullName>
    </submittedName>
</protein>
<sequence length="141" mass="15362">MGFTSTVRRRTVVSALVVSVVVFAGVGGWQLAHAESTVGVDNNVGYTLLGPLFAVFVLIAVVRARRLAQASTRPEVLMVREAGAQRRQCSEMPPLPSPSMPIEDVELARYNRYLAELNAREIRDELRAAGLDVFGTSPGHR</sequence>
<evidence type="ECO:0000313" key="5">
    <source>
        <dbReference type="Proteomes" id="UP000470876"/>
    </source>
</evidence>
<keyword evidence="5" id="KW-1185">Reference proteome</keyword>
<keyword evidence="1" id="KW-1133">Transmembrane helix</keyword>
<feature type="transmembrane region" description="Helical" evidence="1">
    <location>
        <begin position="44"/>
        <end position="64"/>
    </location>
</feature>
<keyword evidence="1" id="KW-0472">Membrane</keyword>
<gene>
    <name evidence="2" type="ORF">GV789_15240</name>
    <name evidence="3" type="ORF">GV794_17965</name>
</gene>
<evidence type="ECO:0000256" key="1">
    <source>
        <dbReference type="SAM" id="Phobius"/>
    </source>
</evidence>
<comment type="caution">
    <text evidence="2">The sequence shown here is derived from an EMBL/GenBank/DDBJ whole genome shotgun (WGS) entry which is preliminary data.</text>
</comment>
<feature type="transmembrane region" description="Helical" evidence="1">
    <location>
        <begin position="12"/>
        <end position="32"/>
    </location>
</feature>
<dbReference type="Proteomes" id="UP000470876">
    <property type="component" value="Unassembled WGS sequence"/>
</dbReference>
<organism evidence="2 4">
    <name type="scientific">Nocardia cyriacigeorgica</name>
    <dbReference type="NCBI Taxonomy" id="135487"/>
    <lineage>
        <taxon>Bacteria</taxon>
        <taxon>Bacillati</taxon>
        <taxon>Actinomycetota</taxon>
        <taxon>Actinomycetes</taxon>
        <taxon>Mycobacteriales</taxon>
        <taxon>Nocardiaceae</taxon>
        <taxon>Nocardia</taxon>
    </lineage>
</organism>
<evidence type="ECO:0000313" key="4">
    <source>
        <dbReference type="Proteomes" id="UP000468928"/>
    </source>
</evidence>
<evidence type="ECO:0000313" key="3">
    <source>
        <dbReference type="EMBL" id="NEW57528.1"/>
    </source>
</evidence>
<proteinExistence type="predicted"/>